<evidence type="ECO:0000259" key="2">
    <source>
        <dbReference type="Pfam" id="PF13568"/>
    </source>
</evidence>
<proteinExistence type="predicted"/>
<keyword evidence="4" id="KW-1185">Reference proteome</keyword>
<accession>A0A8J8FGX3</accession>
<dbReference type="InterPro" id="IPR025665">
    <property type="entry name" value="Beta-barrel_OMP_2"/>
</dbReference>
<feature type="signal peptide" evidence="1">
    <location>
        <begin position="1"/>
        <end position="19"/>
    </location>
</feature>
<keyword evidence="1" id="KW-0732">Signal</keyword>
<protein>
    <submittedName>
        <fullName evidence="3">Outer membrane beta-barrel protein</fullName>
    </submittedName>
</protein>
<name>A0A8J8FGX3_9BACT</name>
<dbReference type="RefSeq" id="WP_171608721.1">
    <property type="nucleotide sequence ID" value="NZ_WHPF01000010.1"/>
</dbReference>
<gene>
    <name evidence="3" type="ORF">GD597_15025</name>
</gene>
<dbReference type="EMBL" id="WHPF01000010">
    <property type="protein sequence ID" value="NNV56783.1"/>
    <property type="molecule type" value="Genomic_DNA"/>
</dbReference>
<evidence type="ECO:0000256" key="1">
    <source>
        <dbReference type="SAM" id="SignalP"/>
    </source>
</evidence>
<comment type="caution">
    <text evidence="3">The sequence shown here is derived from an EMBL/GenBank/DDBJ whole genome shotgun (WGS) entry which is preliminary data.</text>
</comment>
<dbReference type="Pfam" id="PF13568">
    <property type="entry name" value="OMP_b-brl_2"/>
    <property type="match status" value="1"/>
</dbReference>
<reference evidence="3" key="1">
    <citation type="submission" date="2019-10" db="EMBL/GenBank/DDBJ databases">
        <title>Draft genome sequence of Panacibacter sp. KCS-6.</title>
        <authorList>
            <person name="Yim K.J."/>
        </authorList>
    </citation>
    <scope>NUCLEOTIDE SEQUENCE</scope>
    <source>
        <strain evidence="3">KCS-6</strain>
    </source>
</reference>
<evidence type="ECO:0000313" key="4">
    <source>
        <dbReference type="Proteomes" id="UP000598971"/>
    </source>
</evidence>
<organism evidence="3 4">
    <name type="scientific">Limnovirga soli</name>
    <dbReference type="NCBI Taxonomy" id="2656915"/>
    <lineage>
        <taxon>Bacteria</taxon>
        <taxon>Pseudomonadati</taxon>
        <taxon>Bacteroidota</taxon>
        <taxon>Chitinophagia</taxon>
        <taxon>Chitinophagales</taxon>
        <taxon>Chitinophagaceae</taxon>
        <taxon>Limnovirga</taxon>
    </lineage>
</organism>
<sequence length="291" mass="32345">MKRIFYTAAILLFTANAFAQTDTTILNNGPDTIKVGNFIIVKKDRQGTDTGSNGKKNVYIDINVGSLNVTNNKERKRSNVSTNWLIFDLGFANLRDKTVYGSAEANSYLNAGAGAPFTKSDLSIRTGKSTNANLWLFMQKVNISKHVLNLKYGLGMEMYNYRYENNISYVKSPASIIRDDVDFSKNKLYVGYATVPLMLNIDATPSKRKGFSISAGVSAGYKVGSRNKQISSERGKDKTKGDFDLEPFRLAAVTELGLGPIRVYGSYSLNRLHQTGLEQYPYAVGIRFSNW</sequence>
<feature type="domain" description="Outer membrane protein beta-barrel" evidence="2">
    <location>
        <begin position="140"/>
        <end position="264"/>
    </location>
</feature>
<dbReference type="AlphaFoldDB" id="A0A8J8FGX3"/>
<feature type="chain" id="PRO_5035192488" evidence="1">
    <location>
        <begin position="20"/>
        <end position="291"/>
    </location>
</feature>
<dbReference type="Proteomes" id="UP000598971">
    <property type="component" value="Unassembled WGS sequence"/>
</dbReference>
<evidence type="ECO:0000313" key="3">
    <source>
        <dbReference type="EMBL" id="NNV56783.1"/>
    </source>
</evidence>